<dbReference type="GeneTree" id="ENSGT00940000158310"/>
<organism evidence="14 15">
    <name type="scientific">Eptatretus burgeri</name>
    <name type="common">Inshore hagfish</name>
    <dbReference type="NCBI Taxonomy" id="7764"/>
    <lineage>
        <taxon>Eukaryota</taxon>
        <taxon>Metazoa</taxon>
        <taxon>Chordata</taxon>
        <taxon>Craniata</taxon>
        <taxon>Vertebrata</taxon>
        <taxon>Cyclostomata</taxon>
        <taxon>Myxini</taxon>
        <taxon>Myxiniformes</taxon>
        <taxon>Myxinidae</taxon>
        <taxon>Eptatretinae</taxon>
        <taxon>Eptatretus</taxon>
    </lineage>
</organism>
<feature type="region of interest" description="Disordered" evidence="12">
    <location>
        <begin position="93"/>
        <end position="137"/>
    </location>
</feature>
<comment type="subcellular location">
    <subcellularLocation>
        <location evidence="3">Chromosome</location>
        <location evidence="3">Centromere</location>
        <location evidence="3">Kinetochore</location>
    </subcellularLocation>
    <subcellularLocation>
        <location evidence="2">Cleavage furrow</location>
    </subcellularLocation>
    <subcellularLocation>
        <location evidence="1">Midbody</location>
    </subcellularLocation>
</comment>
<dbReference type="PROSITE" id="PS51719">
    <property type="entry name" value="G_SEPTIN"/>
    <property type="match status" value="1"/>
</dbReference>
<evidence type="ECO:0000256" key="5">
    <source>
        <dbReference type="ARBA" id="ARBA00022618"/>
    </source>
</evidence>
<feature type="compositionally biased region" description="Polar residues" evidence="12">
    <location>
        <begin position="661"/>
        <end position="675"/>
    </location>
</feature>
<evidence type="ECO:0000256" key="9">
    <source>
        <dbReference type="ARBA" id="ARBA00023134"/>
    </source>
</evidence>
<evidence type="ECO:0000256" key="8">
    <source>
        <dbReference type="ARBA" id="ARBA00023054"/>
    </source>
</evidence>
<feature type="compositionally biased region" description="Pro residues" evidence="12">
    <location>
        <begin position="117"/>
        <end position="126"/>
    </location>
</feature>
<evidence type="ECO:0000313" key="15">
    <source>
        <dbReference type="Proteomes" id="UP000694388"/>
    </source>
</evidence>
<dbReference type="SUPFAM" id="SSF52540">
    <property type="entry name" value="P-loop containing nucleoside triphosphate hydrolases"/>
    <property type="match status" value="1"/>
</dbReference>
<dbReference type="AlphaFoldDB" id="A0A8C4QDG4"/>
<feature type="region of interest" description="Disordered" evidence="12">
    <location>
        <begin position="660"/>
        <end position="686"/>
    </location>
</feature>
<dbReference type="CDD" id="cd01850">
    <property type="entry name" value="CDC_Septin"/>
    <property type="match status" value="1"/>
</dbReference>
<dbReference type="GO" id="GO:0032154">
    <property type="term" value="C:cleavage furrow"/>
    <property type="evidence" value="ECO:0007669"/>
    <property type="project" value="UniProtKB-SubCell"/>
</dbReference>
<dbReference type="Ensembl" id="ENSEBUT00000013976.1">
    <property type="protein sequence ID" value="ENSEBUP00000013400.1"/>
    <property type="gene ID" value="ENSEBUG00000008442.1"/>
</dbReference>
<reference evidence="14" key="2">
    <citation type="submission" date="2025-09" db="UniProtKB">
        <authorList>
            <consortium name="Ensembl"/>
        </authorList>
    </citation>
    <scope>IDENTIFICATION</scope>
</reference>
<evidence type="ECO:0000256" key="6">
    <source>
        <dbReference type="ARBA" id="ARBA00022741"/>
    </source>
</evidence>
<evidence type="ECO:0000256" key="7">
    <source>
        <dbReference type="ARBA" id="ARBA00022838"/>
    </source>
</evidence>
<feature type="compositionally biased region" description="Polar residues" evidence="12">
    <location>
        <begin position="270"/>
        <end position="293"/>
    </location>
</feature>
<proteinExistence type="inferred from homology"/>
<dbReference type="InterPro" id="IPR016491">
    <property type="entry name" value="Septin"/>
</dbReference>
<evidence type="ECO:0000256" key="2">
    <source>
        <dbReference type="ARBA" id="ARBA00004626"/>
    </source>
</evidence>
<dbReference type="GO" id="GO:0000776">
    <property type="term" value="C:kinetochore"/>
    <property type="evidence" value="ECO:0007669"/>
    <property type="project" value="UniProtKB-KW"/>
</dbReference>
<dbReference type="GO" id="GO:0030496">
    <property type="term" value="C:midbody"/>
    <property type="evidence" value="ECO:0007669"/>
    <property type="project" value="UniProtKB-SubCell"/>
</dbReference>
<dbReference type="InterPro" id="IPR027417">
    <property type="entry name" value="P-loop_NTPase"/>
</dbReference>
<dbReference type="GO" id="GO:0051301">
    <property type="term" value="P:cell division"/>
    <property type="evidence" value="ECO:0007669"/>
    <property type="project" value="UniProtKB-KW"/>
</dbReference>
<accession>A0A8C4QDG4</accession>
<dbReference type="FunFam" id="3.40.50.300:FF:000162">
    <property type="entry name" value="septin-7 isoform X1"/>
    <property type="match status" value="1"/>
</dbReference>
<keyword evidence="10" id="KW-0131">Cell cycle</keyword>
<keyword evidence="7" id="KW-0995">Kinetochore</keyword>
<reference evidence="14" key="1">
    <citation type="submission" date="2025-08" db="UniProtKB">
        <authorList>
            <consortium name="Ensembl"/>
        </authorList>
    </citation>
    <scope>IDENTIFICATION</scope>
</reference>
<dbReference type="InterPro" id="IPR030379">
    <property type="entry name" value="G_SEPTIN_dom"/>
</dbReference>
<evidence type="ECO:0000313" key="14">
    <source>
        <dbReference type="Ensembl" id="ENSEBUP00000013400.1"/>
    </source>
</evidence>
<keyword evidence="8" id="KW-0175">Coiled coil</keyword>
<evidence type="ECO:0000256" key="4">
    <source>
        <dbReference type="ARBA" id="ARBA00018906"/>
    </source>
</evidence>
<evidence type="ECO:0000256" key="10">
    <source>
        <dbReference type="ARBA" id="ARBA00023306"/>
    </source>
</evidence>
<dbReference type="GO" id="GO:0005525">
    <property type="term" value="F:GTP binding"/>
    <property type="evidence" value="ECO:0007669"/>
    <property type="project" value="UniProtKB-KW"/>
</dbReference>
<dbReference type="PANTHER" id="PTHR18884">
    <property type="entry name" value="SEPTIN"/>
    <property type="match status" value="1"/>
</dbReference>
<dbReference type="Gene3D" id="3.40.50.300">
    <property type="entry name" value="P-loop containing nucleotide triphosphate hydrolases"/>
    <property type="match status" value="1"/>
</dbReference>
<feature type="domain" description="Septin-type G" evidence="13">
    <location>
        <begin position="387"/>
        <end position="659"/>
    </location>
</feature>
<keyword evidence="5" id="KW-0132">Cell division</keyword>
<feature type="region of interest" description="Disordered" evidence="12">
    <location>
        <begin position="268"/>
        <end position="297"/>
    </location>
</feature>
<protein>
    <recommendedName>
        <fullName evidence="4">Septin-7</fullName>
    </recommendedName>
</protein>
<keyword evidence="9 11" id="KW-0342">GTP-binding</keyword>
<name>A0A8C4QDG4_EPTBU</name>
<dbReference type="GO" id="GO:0005856">
    <property type="term" value="C:cytoskeleton"/>
    <property type="evidence" value="ECO:0007669"/>
    <property type="project" value="UniProtKB-ARBA"/>
</dbReference>
<dbReference type="Pfam" id="PF00735">
    <property type="entry name" value="Septin"/>
    <property type="match status" value="1"/>
</dbReference>
<evidence type="ECO:0000256" key="3">
    <source>
        <dbReference type="ARBA" id="ARBA00004629"/>
    </source>
</evidence>
<dbReference type="Proteomes" id="UP000694388">
    <property type="component" value="Unplaced"/>
</dbReference>
<keyword evidence="6 11" id="KW-0547">Nucleotide-binding</keyword>
<evidence type="ECO:0000256" key="11">
    <source>
        <dbReference type="RuleBase" id="RU004560"/>
    </source>
</evidence>
<evidence type="ECO:0000256" key="12">
    <source>
        <dbReference type="SAM" id="MobiDB-lite"/>
    </source>
</evidence>
<sequence length="686" mass="74467">MHASPLSATGAYRPNIVQAGVNVATGGTRQGSVGFGIGSKPSAKGVGIGRAPWSAGGVQRSTSCVGRGIFLPETAEWGSSATTSINRSASFQGPIASLRPSGIDGRSRPTVSSVSPTMPPPFPIPGQVPSTQGTVSEGKKEGKILPASTNHGPMVVTQNLEVATKRGGIPFEEHSPRMSRSSVRWANTDVLPAAVYCEDHTRNESPEGRNGIKCAAPVFPQADVSFTDVHPQAGMGLPTKGLQSDSRIAFMQENNNNAVPGDKIEHHSELSQVKSNSSPNAHSIELSNGQGLNRSLCKDHEEGIPDIVHSTFDSRGLRRDGEFERKEGNVETIAISPLSSPSLNHSLSSLGPGKLIDGKGGPRSVELFGYVGIDAALEQLQRKAMKEGLEFNIMIVGQSGLGKSTLMNTLFKGQVSCKSSIPLRPSEPKKTLEIQTVSHVIEERGVRMKLTVIDTPGFGDQIDNGGCWEPIIRYIGEQYERYLLEEMQVKRKRRIPDSRVHCCVYCIPSTGHTLRPLDVACLRRLSAVVNVVPVMAKADSLTLEERTAFRTRIQADLVANNIDVYPQHIFDESEEERIANNVIREKIPFAVVGSDQEHQVNGKKLLGRKTKWGIVEVENMSHCEFANFRDLLIRSHMQDLKDVTHRLLYESFRERRLSAAQAVSPSQPRLPTNGLSEPGTPVQAAS</sequence>
<evidence type="ECO:0000256" key="1">
    <source>
        <dbReference type="ARBA" id="ARBA00004214"/>
    </source>
</evidence>
<keyword evidence="15" id="KW-1185">Reference proteome</keyword>
<comment type="similarity">
    <text evidence="11">Belongs to the TRAFAC class TrmE-Era-EngA-EngB-Septin-like GTPase superfamily. Septin GTPase family.</text>
</comment>
<evidence type="ECO:0000259" key="13">
    <source>
        <dbReference type="PROSITE" id="PS51719"/>
    </source>
</evidence>